<evidence type="ECO:0000256" key="3">
    <source>
        <dbReference type="ARBA" id="ARBA00010130"/>
    </source>
</evidence>
<dbReference type="SMART" id="SM00273">
    <property type="entry name" value="ENTH"/>
    <property type="match status" value="1"/>
</dbReference>
<keyword evidence="4" id="KW-0333">Golgi apparatus</keyword>
<dbReference type="EMBL" id="CACSLK010020742">
    <property type="protein sequence ID" value="CAA0821303.1"/>
    <property type="molecule type" value="Genomic_DNA"/>
</dbReference>
<evidence type="ECO:0000256" key="4">
    <source>
        <dbReference type="ARBA" id="ARBA00023034"/>
    </source>
</evidence>
<dbReference type="Gene3D" id="1.25.40.90">
    <property type="match status" value="1"/>
</dbReference>
<comment type="subcellular location">
    <subcellularLocation>
        <location evidence="1">Cytoplasmic vesicle</location>
        <location evidence="1">Clathrin-coated vesicle</location>
    </subcellularLocation>
    <subcellularLocation>
        <location evidence="2">Golgi apparatus</location>
    </subcellularLocation>
</comment>
<proteinExistence type="inferred from homology"/>
<dbReference type="InterPro" id="IPR008942">
    <property type="entry name" value="ENTH_VHS"/>
</dbReference>
<protein>
    <submittedName>
        <fullName evidence="8">Clathrin interactor EPSIN 1</fullName>
    </submittedName>
</protein>
<feature type="compositionally biased region" description="Polar residues" evidence="6">
    <location>
        <begin position="228"/>
        <end position="238"/>
    </location>
</feature>
<evidence type="ECO:0000313" key="8">
    <source>
        <dbReference type="EMBL" id="CAA0821303.1"/>
    </source>
</evidence>
<feature type="domain" description="ENTH" evidence="7">
    <location>
        <begin position="1"/>
        <end position="105"/>
    </location>
</feature>
<feature type="region of interest" description="Disordered" evidence="6">
    <location>
        <begin position="192"/>
        <end position="238"/>
    </location>
</feature>
<feature type="compositionally biased region" description="Low complexity" evidence="6">
    <location>
        <begin position="468"/>
        <end position="478"/>
    </location>
</feature>
<dbReference type="GO" id="GO:0006897">
    <property type="term" value="P:endocytosis"/>
    <property type="evidence" value="ECO:0007669"/>
    <property type="project" value="TreeGrafter"/>
</dbReference>
<dbReference type="GO" id="GO:0005794">
    <property type="term" value="C:Golgi apparatus"/>
    <property type="evidence" value="ECO:0007669"/>
    <property type="project" value="UniProtKB-SubCell"/>
</dbReference>
<dbReference type="Pfam" id="PF01417">
    <property type="entry name" value="ENTH"/>
    <property type="match status" value="1"/>
</dbReference>
<dbReference type="GO" id="GO:0030125">
    <property type="term" value="C:clathrin vesicle coat"/>
    <property type="evidence" value="ECO:0007669"/>
    <property type="project" value="TreeGrafter"/>
</dbReference>
<keyword evidence="5" id="KW-0968">Cytoplasmic vesicle</keyword>
<dbReference type="Proteomes" id="UP001153555">
    <property type="component" value="Unassembled WGS sequence"/>
</dbReference>
<dbReference type="CDD" id="cd03571">
    <property type="entry name" value="ENTH"/>
    <property type="match status" value="1"/>
</dbReference>
<evidence type="ECO:0000313" key="9">
    <source>
        <dbReference type="Proteomes" id="UP001153555"/>
    </source>
</evidence>
<reference evidence="8" key="1">
    <citation type="submission" date="2019-12" db="EMBL/GenBank/DDBJ databases">
        <authorList>
            <person name="Scholes J."/>
        </authorList>
    </citation>
    <scope>NUCLEOTIDE SEQUENCE</scope>
</reference>
<evidence type="ECO:0000259" key="7">
    <source>
        <dbReference type="PROSITE" id="PS50942"/>
    </source>
</evidence>
<comment type="caution">
    <text evidence="8">The sequence shown here is derived from an EMBL/GenBank/DDBJ whole genome shotgun (WGS) entry which is preliminary data.</text>
</comment>
<keyword evidence="9" id="KW-1185">Reference proteome</keyword>
<dbReference type="SUPFAM" id="SSF48464">
    <property type="entry name" value="ENTH/VHS domain"/>
    <property type="match status" value="1"/>
</dbReference>
<dbReference type="OrthoDB" id="4033880at2759"/>
<dbReference type="GO" id="GO:0005543">
    <property type="term" value="F:phospholipid binding"/>
    <property type="evidence" value="ECO:0007669"/>
    <property type="project" value="TreeGrafter"/>
</dbReference>
<feature type="compositionally biased region" description="Basic and acidic residues" evidence="6">
    <location>
        <begin position="373"/>
        <end position="383"/>
    </location>
</feature>
<dbReference type="FunFam" id="1.25.40.90:FF:000006">
    <property type="entry name" value="Clathrin interactor 1"/>
    <property type="match status" value="1"/>
</dbReference>
<dbReference type="PANTHER" id="PTHR12276:SF45">
    <property type="entry name" value="CLATHRIN INTERACTOR 1"/>
    <property type="match status" value="1"/>
</dbReference>
<comment type="similarity">
    <text evidence="3">Belongs to the epsin family.</text>
</comment>
<feature type="compositionally biased region" description="Basic and acidic residues" evidence="6">
    <location>
        <begin position="193"/>
        <end position="218"/>
    </location>
</feature>
<gene>
    <name evidence="8" type="ORF">SHERM_19305</name>
</gene>
<feature type="region of interest" description="Disordered" evidence="6">
    <location>
        <begin position="324"/>
        <end position="395"/>
    </location>
</feature>
<organism evidence="8 9">
    <name type="scientific">Striga hermonthica</name>
    <name type="common">Purple witchweed</name>
    <name type="synonym">Buchnera hermonthica</name>
    <dbReference type="NCBI Taxonomy" id="68872"/>
    <lineage>
        <taxon>Eukaryota</taxon>
        <taxon>Viridiplantae</taxon>
        <taxon>Streptophyta</taxon>
        <taxon>Embryophyta</taxon>
        <taxon>Tracheophyta</taxon>
        <taxon>Spermatophyta</taxon>
        <taxon>Magnoliopsida</taxon>
        <taxon>eudicotyledons</taxon>
        <taxon>Gunneridae</taxon>
        <taxon>Pentapetalae</taxon>
        <taxon>asterids</taxon>
        <taxon>lamiids</taxon>
        <taxon>Lamiales</taxon>
        <taxon>Orobanchaceae</taxon>
        <taxon>Buchnereae</taxon>
        <taxon>Striga</taxon>
    </lineage>
</organism>
<dbReference type="GO" id="GO:0005886">
    <property type="term" value="C:plasma membrane"/>
    <property type="evidence" value="ECO:0007669"/>
    <property type="project" value="TreeGrafter"/>
</dbReference>
<evidence type="ECO:0000256" key="2">
    <source>
        <dbReference type="ARBA" id="ARBA00004555"/>
    </source>
</evidence>
<feature type="compositionally biased region" description="Polar residues" evidence="6">
    <location>
        <begin position="356"/>
        <end position="372"/>
    </location>
</feature>
<dbReference type="PANTHER" id="PTHR12276">
    <property type="entry name" value="EPSIN/ENT-RELATED"/>
    <property type="match status" value="1"/>
</dbReference>
<dbReference type="InterPro" id="IPR013809">
    <property type="entry name" value="ENTH"/>
</dbReference>
<dbReference type="PROSITE" id="PS50942">
    <property type="entry name" value="ENTH"/>
    <property type="match status" value="1"/>
</dbReference>
<evidence type="ECO:0000256" key="5">
    <source>
        <dbReference type="ARBA" id="ARBA00023329"/>
    </source>
</evidence>
<sequence length="498" mass="54108">MFLCLVFEIFSSECQIVMDALWTRLTETGRNWRFVYKALTVIEYLVANGSERALDDVIEHTFQISSLASFEYVEPSGKDVGLNVRKKAETIVGLLNDKDKIQQVRDKAATNREKYVGVSSSGITYKSGAASFRSSNFRSSDRYGGFGNSNTSYDSYKGKSQFGEDISEKKTKSIKEPSYYSRFVLPHPHYIHSKQDSTKTGQLDKHDSVSSKADPSDKYDEDFDPRGTLSSKPSAGSNQVDLFGENFVDLLDAPVPISTDKSTSLHKDSSEVDLFANADFVSATPEPGKIPMPATNIDLFANQPTSAVPSTVDFFSVPKPVNQLDNEPSKPDKITNALDPFAPVPNNEFDKPTSLGPITSQMDPLSTVSDKNPPNDESRREISESLPEAKSPPKKAFQVKSGIWADSLTRGLIDLNITAPKKVNLADVGVVGGLTDGSEGNNKGSLPSFYTGNAMGVGSGAGKSAFVSTSTSTSTSTTNDDFFSGLSSQQYQYGGFQK</sequence>
<feature type="region of interest" description="Disordered" evidence="6">
    <location>
        <begin position="461"/>
        <end position="485"/>
    </location>
</feature>
<dbReference type="GO" id="GO:0005768">
    <property type="term" value="C:endosome"/>
    <property type="evidence" value="ECO:0007669"/>
    <property type="project" value="TreeGrafter"/>
</dbReference>
<evidence type="ECO:0000256" key="6">
    <source>
        <dbReference type="SAM" id="MobiDB-lite"/>
    </source>
</evidence>
<name>A0A9N7MXS8_STRHE</name>
<dbReference type="GO" id="GO:0030276">
    <property type="term" value="F:clathrin binding"/>
    <property type="evidence" value="ECO:0007669"/>
    <property type="project" value="TreeGrafter"/>
</dbReference>
<evidence type="ECO:0000256" key="1">
    <source>
        <dbReference type="ARBA" id="ARBA00004132"/>
    </source>
</evidence>
<dbReference type="AlphaFoldDB" id="A0A9N7MXS8"/>
<accession>A0A9N7MXS8</accession>